<evidence type="ECO:0000256" key="12">
    <source>
        <dbReference type="PIRNR" id="PIRNR002764"/>
    </source>
</evidence>
<keyword evidence="11 12" id="KW-0472">Membrane</keyword>
<dbReference type="InterPro" id="IPR003544">
    <property type="entry name" value="Cyt_c_biogenesis_CcmB"/>
</dbReference>
<organism evidence="14 15">
    <name type="scientific">Hyphomicrobium sulfonivorans</name>
    <dbReference type="NCBI Taxonomy" id="121290"/>
    <lineage>
        <taxon>Bacteria</taxon>
        <taxon>Pseudomonadati</taxon>
        <taxon>Pseudomonadota</taxon>
        <taxon>Alphaproteobacteria</taxon>
        <taxon>Hyphomicrobiales</taxon>
        <taxon>Hyphomicrobiaceae</taxon>
        <taxon>Hyphomicrobium</taxon>
    </lineage>
</organism>
<evidence type="ECO:0000256" key="10">
    <source>
        <dbReference type="ARBA" id="ARBA00022989"/>
    </source>
</evidence>
<feature type="transmembrane region" description="Helical" evidence="13">
    <location>
        <begin position="193"/>
        <end position="216"/>
    </location>
</feature>
<keyword evidence="9 12" id="KW-0201">Cytochrome c-type biogenesis</keyword>
<dbReference type="OrthoDB" id="9812915at2"/>
<reference evidence="14 15" key="1">
    <citation type="submission" date="2015-10" db="EMBL/GenBank/DDBJ databases">
        <title>Transcriptomic analysis of a linuron degrading triple-species bacterial consortium.</title>
        <authorList>
            <person name="Albers P."/>
        </authorList>
    </citation>
    <scope>NUCLEOTIDE SEQUENCE [LARGE SCALE GENOMIC DNA]</scope>
    <source>
        <strain evidence="14 15">WDL6</strain>
    </source>
</reference>
<evidence type="ECO:0000256" key="5">
    <source>
        <dbReference type="ARBA" id="ARBA00022448"/>
    </source>
</evidence>
<feature type="transmembrane region" description="Helical" evidence="13">
    <location>
        <begin position="98"/>
        <end position="120"/>
    </location>
</feature>
<evidence type="ECO:0000256" key="7">
    <source>
        <dbReference type="ARBA" id="ARBA00022519"/>
    </source>
</evidence>
<feature type="transmembrane region" description="Helical" evidence="13">
    <location>
        <begin position="21"/>
        <end position="40"/>
    </location>
</feature>
<comment type="subcellular location">
    <subcellularLocation>
        <location evidence="2">Cell inner membrane</location>
        <topology evidence="2">Multi-pass membrane protein</topology>
    </subcellularLocation>
</comment>
<dbReference type="GO" id="GO:1903607">
    <property type="term" value="P:cytochrome c biosynthetic process"/>
    <property type="evidence" value="ECO:0007669"/>
    <property type="project" value="TreeGrafter"/>
</dbReference>
<evidence type="ECO:0000256" key="13">
    <source>
        <dbReference type="SAM" id="Phobius"/>
    </source>
</evidence>
<dbReference type="RefSeq" id="WP_068459762.1">
    <property type="nucleotide sequence ID" value="NZ_JAEFBX010000001.1"/>
</dbReference>
<feature type="transmembrane region" description="Helical" evidence="13">
    <location>
        <begin position="126"/>
        <end position="153"/>
    </location>
</feature>
<comment type="caution">
    <text evidence="14">The sequence shown here is derived from an EMBL/GenBank/DDBJ whole genome shotgun (WGS) entry which is preliminary data.</text>
</comment>
<dbReference type="PANTHER" id="PTHR30070">
    <property type="entry name" value="HEME EXPORTER PROTEIN B"/>
    <property type="match status" value="1"/>
</dbReference>
<keyword evidence="6 12" id="KW-1003">Cell membrane</keyword>
<evidence type="ECO:0000256" key="3">
    <source>
        <dbReference type="ARBA" id="ARBA00010544"/>
    </source>
</evidence>
<feature type="transmembrane region" description="Helical" evidence="13">
    <location>
        <begin position="160"/>
        <end position="181"/>
    </location>
</feature>
<evidence type="ECO:0000256" key="8">
    <source>
        <dbReference type="ARBA" id="ARBA00022692"/>
    </source>
</evidence>
<dbReference type="InterPro" id="IPR026031">
    <property type="entry name" value="Cyt_c_CcmB_bac"/>
</dbReference>
<dbReference type="PIRSF" id="PIRSF002764">
    <property type="entry name" value="CcmB"/>
    <property type="match status" value="1"/>
</dbReference>
<dbReference type="AlphaFoldDB" id="A0A109BLP7"/>
<dbReference type="PRINTS" id="PR01414">
    <property type="entry name" value="CCMBBIOGNSIS"/>
</dbReference>
<evidence type="ECO:0000256" key="4">
    <source>
        <dbReference type="ARBA" id="ARBA00016452"/>
    </source>
</evidence>
<proteinExistence type="inferred from homology"/>
<keyword evidence="15" id="KW-1185">Reference proteome</keyword>
<evidence type="ECO:0000313" key="15">
    <source>
        <dbReference type="Proteomes" id="UP000059074"/>
    </source>
</evidence>
<comment type="similarity">
    <text evidence="3 12">Belongs to the CcmB/CycW/HelB family.</text>
</comment>
<protein>
    <recommendedName>
        <fullName evidence="4 12">Heme exporter protein B</fullName>
    </recommendedName>
</protein>
<evidence type="ECO:0000256" key="9">
    <source>
        <dbReference type="ARBA" id="ARBA00022748"/>
    </source>
</evidence>
<dbReference type="GO" id="GO:0015232">
    <property type="term" value="F:heme transmembrane transporter activity"/>
    <property type="evidence" value="ECO:0007669"/>
    <property type="project" value="InterPro"/>
</dbReference>
<feature type="transmembrane region" description="Helical" evidence="13">
    <location>
        <begin position="46"/>
        <end position="67"/>
    </location>
</feature>
<dbReference type="EMBL" id="LMTR01000027">
    <property type="protein sequence ID" value="KWT71091.1"/>
    <property type="molecule type" value="Genomic_DNA"/>
</dbReference>
<evidence type="ECO:0000256" key="1">
    <source>
        <dbReference type="ARBA" id="ARBA00002442"/>
    </source>
</evidence>
<keyword evidence="5 12" id="KW-0813">Transport</keyword>
<dbReference type="GO" id="GO:0017004">
    <property type="term" value="P:cytochrome complex assembly"/>
    <property type="evidence" value="ECO:0007669"/>
    <property type="project" value="UniProtKB-KW"/>
</dbReference>
<evidence type="ECO:0000256" key="2">
    <source>
        <dbReference type="ARBA" id="ARBA00004429"/>
    </source>
</evidence>
<accession>A0A109BLP7</accession>
<evidence type="ECO:0000256" key="11">
    <source>
        <dbReference type="ARBA" id="ARBA00023136"/>
    </source>
</evidence>
<dbReference type="Pfam" id="PF03379">
    <property type="entry name" value="CcmB"/>
    <property type="match status" value="1"/>
</dbReference>
<name>A0A109BLP7_HYPSL</name>
<evidence type="ECO:0000313" key="14">
    <source>
        <dbReference type="EMBL" id="KWT71091.1"/>
    </source>
</evidence>
<evidence type="ECO:0000256" key="6">
    <source>
        <dbReference type="ARBA" id="ARBA00022475"/>
    </source>
</evidence>
<sequence>MSAFLALLKRDLMLSVRQGGALGTALGFYMLVVTLLPLGLGQDLNLLSRIAPGILWIALLLAALLSLGRVFSSDHEDGTLDVLATGRMPLEMVVGAKALAHWISTGIPLALTAPVLGLMLNLDIAVYPLLMATMLVGTPAVSFIGAVGAALTLRSYRGGLLIALLVLPLYVPTLIFGMAAVNGLLGVSGTSAAMLILAALSLTSVVLCPFAAAAALRVQMQ</sequence>
<dbReference type="NCBIfam" id="TIGR01190">
    <property type="entry name" value="ccmB"/>
    <property type="match status" value="1"/>
</dbReference>
<keyword evidence="8 13" id="KW-0812">Transmembrane</keyword>
<dbReference type="GO" id="GO:0005886">
    <property type="term" value="C:plasma membrane"/>
    <property type="evidence" value="ECO:0007669"/>
    <property type="project" value="UniProtKB-SubCell"/>
</dbReference>
<keyword evidence="10 13" id="KW-1133">Transmembrane helix</keyword>
<keyword evidence="7 12" id="KW-0997">Cell inner membrane</keyword>
<dbReference type="STRING" id="121290.APY04_0753"/>
<dbReference type="Proteomes" id="UP000059074">
    <property type="component" value="Unassembled WGS sequence"/>
</dbReference>
<gene>
    <name evidence="14" type="ORF">APY04_0753</name>
</gene>
<dbReference type="PANTHER" id="PTHR30070:SF1">
    <property type="entry name" value="CYTOCHROME C BIOGENESIS B-RELATED"/>
    <property type="match status" value="1"/>
</dbReference>
<dbReference type="PATRIC" id="fig|121290.4.peg.1230"/>
<comment type="function">
    <text evidence="1 12">Required for the export of heme to the periplasm for the biogenesis of c-type cytochromes.</text>
</comment>